<proteinExistence type="predicted"/>
<dbReference type="PANTHER" id="PTHR13510:SF44">
    <property type="entry name" value="RABENOSYN-5"/>
    <property type="match status" value="1"/>
</dbReference>
<dbReference type="VEuPathDB" id="FungiDB:KRP22_10448"/>
<dbReference type="eggNOG" id="ENOG502RA2R">
    <property type="taxonomic scope" value="Eukaryota"/>
</dbReference>
<accession>H3GZN6</accession>
<protein>
    <recommendedName>
        <fullName evidence="3">START domain-containing protein</fullName>
    </recommendedName>
</protein>
<reference evidence="2" key="1">
    <citation type="journal article" date="2006" name="Science">
        <title>Phytophthora genome sequences uncover evolutionary origins and mechanisms of pathogenesis.</title>
        <authorList>
            <person name="Tyler B.M."/>
            <person name="Tripathy S."/>
            <person name="Zhang X."/>
            <person name="Dehal P."/>
            <person name="Jiang R.H."/>
            <person name="Aerts A."/>
            <person name="Arredondo F.D."/>
            <person name="Baxter L."/>
            <person name="Bensasson D."/>
            <person name="Beynon J.L."/>
            <person name="Chapman J."/>
            <person name="Damasceno C.M."/>
            <person name="Dorrance A.E."/>
            <person name="Dou D."/>
            <person name="Dickerman A.W."/>
            <person name="Dubchak I.L."/>
            <person name="Garbelotto M."/>
            <person name="Gijzen M."/>
            <person name="Gordon S.G."/>
            <person name="Govers F."/>
            <person name="Grunwald N.J."/>
            <person name="Huang W."/>
            <person name="Ivors K.L."/>
            <person name="Jones R.W."/>
            <person name="Kamoun S."/>
            <person name="Krampis K."/>
            <person name="Lamour K.H."/>
            <person name="Lee M.K."/>
            <person name="McDonald W.H."/>
            <person name="Medina M."/>
            <person name="Meijer H.J."/>
            <person name="Nordberg E.K."/>
            <person name="Maclean D.J."/>
            <person name="Ospina-Giraldo M.D."/>
            <person name="Morris P.F."/>
            <person name="Phuntumart V."/>
            <person name="Putnam N.H."/>
            <person name="Rash S."/>
            <person name="Rose J.K."/>
            <person name="Sakihama Y."/>
            <person name="Salamov A.A."/>
            <person name="Savidor A."/>
            <person name="Scheuring C.F."/>
            <person name="Smith B.M."/>
            <person name="Sobral B.W."/>
            <person name="Terry A."/>
            <person name="Torto-Alalibo T.A."/>
            <person name="Win J."/>
            <person name="Xu Z."/>
            <person name="Zhang H."/>
            <person name="Grigoriev I.V."/>
            <person name="Rokhsar D.S."/>
            <person name="Boore J.L."/>
        </authorList>
    </citation>
    <scope>NUCLEOTIDE SEQUENCE [LARGE SCALE GENOMIC DNA]</scope>
    <source>
        <strain evidence="2">Pr102</strain>
    </source>
</reference>
<dbReference type="EMBL" id="DS566083">
    <property type="status" value="NOT_ANNOTATED_CDS"/>
    <property type="molecule type" value="Genomic_DNA"/>
</dbReference>
<dbReference type="HOGENOM" id="CLU_015303_4_0_1"/>
<dbReference type="AlphaFoldDB" id="H3GZN6"/>
<dbReference type="VEuPathDB" id="FungiDB:KRP23_345"/>
<dbReference type="InterPro" id="IPR023393">
    <property type="entry name" value="START-like_dom_sf"/>
</dbReference>
<evidence type="ECO:0008006" key="3">
    <source>
        <dbReference type="Google" id="ProtNLM"/>
    </source>
</evidence>
<evidence type="ECO:0000313" key="1">
    <source>
        <dbReference type="EnsemblProtists" id="Phyra83286"/>
    </source>
</evidence>
<reference evidence="1" key="2">
    <citation type="submission" date="2015-06" db="UniProtKB">
        <authorList>
            <consortium name="EnsemblProtists"/>
        </authorList>
    </citation>
    <scope>IDENTIFICATION</scope>
    <source>
        <strain evidence="1">Pr102</strain>
    </source>
</reference>
<dbReference type="InterPro" id="IPR052727">
    <property type="entry name" value="Rab4/Rab5_effector"/>
</dbReference>
<dbReference type="EnsemblProtists" id="Phyra83286">
    <property type="protein sequence ID" value="Phyra83286"/>
    <property type="gene ID" value="Phyra83286"/>
</dbReference>
<dbReference type="InParanoid" id="H3GZN6"/>
<dbReference type="OMA" id="MTINMPL"/>
<keyword evidence="2" id="KW-1185">Reference proteome</keyword>
<dbReference type="PANTHER" id="PTHR13510">
    <property type="entry name" value="FYVE-FINGER-CONTAINING RAB5 EFFECTOR PROTEIN RABENOSYN-5-RELATED"/>
    <property type="match status" value="1"/>
</dbReference>
<dbReference type="Gene3D" id="3.30.530.20">
    <property type="match status" value="1"/>
</dbReference>
<evidence type="ECO:0000313" key="2">
    <source>
        <dbReference type="Proteomes" id="UP000005238"/>
    </source>
</evidence>
<organism evidence="1 2">
    <name type="scientific">Phytophthora ramorum</name>
    <name type="common">Sudden oak death agent</name>
    <dbReference type="NCBI Taxonomy" id="164328"/>
    <lineage>
        <taxon>Eukaryota</taxon>
        <taxon>Sar</taxon>
        <taxon>Stramenopiles</taxon>
        <taxon>Oomycota</taxon>
        <taxon>Peronosporomycetes</taxon>
        <taxon>Peronosporales</taxon>
        <taxon>Peronosporaceae</taxon>
        <taxon>Phytophthora</taxon>
    </lineage>
</organism>
<sequence length="241" mass="27522">MAKDRFTVNPFPGVRVSDLDRQELINLVDIYVGDYVKKYEDFVVVEKRQVDKRRWEHVKSKAKMNVYAERTRKELGRRGIEPGNSLSATQRVQATSTSKDLPVVMSLGTFVGELDDLMLGVVSPTLDDMRVKDTYLHDVDDAAVLCQVVVPSREDPFRSVVVKWMTINMPLQSTNLVKSRDFVFIEATGITYLANGDRVGYQLLHSIEFPQTKPLLNKTRGNLSIFSCFRRKRLDVIESFA</sequence>
<name>H3GZN6_PHYRM</name>
<dbReference type="Proteomes" id="UP000005238">
    <property type="component" value="Unassembled WGS sequence"/>
</dbReference>